<feature type="transmembrane region" description="Helical" evidence="1">
    <location>
        <begin position="24"/>
        <end position="45"/>
    </location>
</feature>
<sequence length="128" mass="14490">MFVLGVSLRDKDDQNAVYPRIGPIFGYFEIVALLILVSTGTYMIIENGLISILFDNSVDTKVIESLRKKLMLVATIIVVTIVHTYIAFKTNNIERTPLQHMISRGSSMAIFIINLFVMHYAIVIRDIL</sequence>
<evidence type="ECO:0000256" key="1">
    <source>
        <dbReference type="SAM" id="Phobius"/>
    </source>
</evidence>
<feature type="transmembrane region" description="Helical" evidence="1">
    <location>
        <begin position="108"/>
        <end position="127"/>
    </location>
</feature>
<keyword evidence="1" id="KW-0812">Transmembrane</keyword>
<gene>
    <name evidence="2" type="ORF">MNB_SV-15-448</name>
</gene>
<keyword evidence="1" id="KW-0472">Membrane</keyword>
<evidence type="ECO:0000313" key="2">
    <source>
        <dbReference type="EMBL" id="SHO80799.1"/>
    </source>
</evidence>
<dbReference type="EMBL" id="FRYL01000021">
    <property type="protein sequence ID" value="SHO80799.1"/>
    <property type="molecule type" value="Genomic_DNA"/>
</dbReference>
<organism evidence="2">
    <name type="scientific">hydrothermal vent metagenome</name>
    <dbReference type="NCBI Taxonomy" id="652676"/>
    <lineage>
        <taxon>unclassified sequences</taxon>
        <taxon>metagenomes</taxon>
        <taxon>ecological metagenomes</taxon>
    </lineage>
</organism>
<keyword evidence="1" id="KW-1133">Transmembrane helix</keyword>
<reference evidence="2" key="1">
    <citation type="submission" date="2016-10" db="EMBL/GenBank/DDBJ databases">
        <authorList>
            <person name="de Groot N.N."/>
        </authorList>
    </citation>
    <scope>NUCLEOTIDE SEQUENCE</scope>
</reference>
<dbReference type="AlphaFoldDB" id="A0A1W1EIW2"/>
<accession>A0A1W1EIW2</accession>
<protein>
    <submittedName>
        <fullName evidence="2">Uncharacterized protein</fullName>
    </submittedName>
</protein>
<proteinExistence type="predicted"/>
<feature type="transmembrane region" description="Helical" evidence="1">
    <location>
        <begin position="70"/>
        <end position="88"/>
    </location>
</feature>
<name>A0A1W1EIW2_9ZZZZ</name>